<sequence length="233" mass="26635">MKKWSKYIIITLIILIVTLSISKSTDGKETMMSCFKKSQAEFIRMDIEGSAEFFSDEDMETILKTMFKSSEIKGEYKIFTDDMTHLVLKNNNFEAHIKGRQLQDKKGVYVSFMLSHNSTIENINNIWRTISEAFAIYNVEPSFSTLIQGKYNKRFSISEMKGIGEKIFMQNSGNVIGKIDDGKVVSLYGYIPGLGNSIDVSRKKVNLNVALRYSEVNCCTYIWIGNPIITLEY</sequence>
<dbReference type="AlphaFoldDB" id="A0A017RYM5"/>
<dbReference type="SUPFAM" id="SSF143842">
    <property type="entry name" value="YwmB-like"/>
    <property type="match status" value="1"/>
</dbReference>
<dbReference type="Pfam" id="PF08680">
    <property type="entry name" value="DUF1779"/>
    <property type="match status" value="1"/>
</dbReference>
<dbReference type="OrthoDB" id="1708334at2"/>
<evidence type="ECO:0000313" key="1">
    <source>
        <dbReference type="EMBL" id="EYE89883.1"/>
    </source>
</evidence>
<dbReference type="Proteomes" id="UP000019681">
    <property type="component" value="Unassembled WGS sequence"/>
</dbReference>
<evidence type="ECO:0000313" key="2">
    <source>
        <dbReference type="Proteomes" id="UP000019681"/>
    </source>
</evidence>
<dbReference type="Gene3D" id="3.30.360.40">
    <property type="entry name" value="YwmB-like"/>
    <property type="match status" value="1"/>
</dbReference>
<dbReference type="EMBL" id="AZQP01000001">
    <property type="protein sequence ID" value="EYE89883.1"/>
    <property type="molecule type" value="Genomic_DNA"/>
</dbReference>
<reference evidence="1 2" key="1">
    <citation type="journal article" date="2014" name="Genome Announc.">
        <title>Draft Genome Sequence of Fervidicella metallireducens Strain AeBT, an Iron-Reducing Thermoanaerobe from the Great Artesian Basin.</title>
        <authorList>
            <person name="Patel B.K."/>
        </authorList>
    </citation>
    <scope>NUCLEOTIDE SEQUENCE [LARGE SCALE GENOMIC DNA]</scope>
    <source>
        <strain evidence="1 2">AeB</strain>
    </source>
</reference>
<dbReference type="STRING" id="1403537.Q428_00650"/>
<accession>A0A017RYM5</accession>
<gene>
    <name evidence="1" type="ORF">Q428_00650</name>
</gene>
<dbReference type="RefSeq" id="WP_035377223.1">
    <property type="nucleotide sequence ID" value="NZ_AZQP01000001.1"/>
</dbReference>
<keyword evidence="2" id="KW-1185">Reference proteome</keyword>
<evidence type="ECO:0008006" key="3">
    <source>
        <dbReference type="Google" id="ProtNLM"/>
    </source>
</evidence>
<comment type="caution">
    <text evidence="1">The sequence shown here is derived from an EMBL/GenBank/DDBJ whole genome shotgun (WGS) entry which is preliminary data.</text>
</comment>
<name>A0A017RYM5_9CLOT</name>
<dbReference type="InterPro" id="IPR014794">
    <property type="entry name" value="DUF1779"/>
</dbReference>
<organism evidence="1 2">
    <name type="scientific">Fervidicella metallireducens AeB</name>
    <dbReference type="NCBI Taxonomy" id="1403537"/>
    <lineage>
        <taxon>Bacteria</taxon>
        <taxon>Bacillati</taxon>
        <taxon>Bacillota</taxon>
        <taxon>Clostridia</taxon>
        <taxon>Eubacteriales</taxon>
        <taxon>Clostridiaceae</taxon>
        <taxon>Fervidicella</taxon>
    </lineage>
</organism>
<protein>
    <recommendedName>
        <fullName evidence="3">TATA-box binding protein</fullName>
    </recommendedName>
</protein>
<dbReference type="InterPro" id="IPR036209">
    <property type="entry name" value="YwmB-like_sf"/>
</dbReference>
<proteinExistence type="predicted"/>